<proteinExistence type="predicted"/>
<dbReference type="InterPro" id="IPR036322">
    <property type="entry name" value="WD40_repeat_dom_sf"/>
</dbReference>
<reference evidence="5" key="1">
    <citation type="submission" date="2024-02" db="UniProtKB">
        <authorList>
            <consortium name="WormBaseParasite"/>
        </authorList>
    </citation>
    <scope>IDENTIFICATION</scope>
</reference>
<evidence type="ECO:0000313" key="5">
    <source>
        <dbReference type="WBParaSite" id="MBELARI_LOCUS9280"/>
    </source>
</evidence>
<keyword evidence="1" id="KW-0853">WD repeat</keyword>
<dbReference type="InterPro" id="IPR015943">
    <property type="entry name" value="WD40/YVTN_repeat-like_dom_sf"/>
</dbReference>
<dbReference type="WBParaSite" id="MBELARI_LOCUS9280">
    <property type="protein sequence ID" value="MBELARI_LOCUS9280"/>
    <property type="gene ID" value="MBELARI_LOCUS9280"/>
</dbReference>
<evidence type="ECO:0000313" key="4">
    <source>
        <dbReference type="Proteomes" id="UP000887575"/>
    </source>
</evidence>
<dbReference type="Proteomes" id="UP000887575">
    <property type="component" value="Unassembled WGS sequence"/>
</dbReference>
<dbReference type="PANTHER" id="PTHR22889:SF0">
    <property type="entry name" value="WD REPEAT-CONTAINING PROTEIN 89"/>
    <property type="match status" value="1"/>
</dbReference>
<keyword evidence="4" id="KW-1185">Reference proteome</keyword>
<protein>
    <submittedName>
        <fullName evidence="5">Uncharacterized protein</fullName>
    </submittedName>
</protein>
<dbReference type="AlphaFoldDB" id="A0AAF3JC08"/>
<dbReference type="PANTHER" id="PTHR22889">
    <property type="entry name" value="WD REPEAT-CONTAINING PROTEIN 89"/>
    <property type="match status" value="1"/>
</dbReference>
<accession>A0AAF3JC08</accession>
<dbReference type="SUPFAM" id="SSF50978">
    <property type="entry name" value="WD40 repeat-like"/>
    <property type="match status" value="1"/>
</dbReference>
<evidence type="ECO:0000256" key="2">
    <source>
        <dbReference type="ARBA" id="ARBA00022737"/>
    </source>
</evidence>
<name>A0AAF3JC08_9BILA</name>
<sequence length="672" mass="76306">MLQKYFYESVQRFDLDFVPLRYVHDVTLFQFFRYLHSLAFEWIIAVYMGRAIHNLQTQGDIEVRIFEIPPDGDITDKLYALWRLADEQNSFSSYRKHFKARDRDKDGLRMVLRSGNLKRKDDQRVLCIAYHIRKLAVALTGKAGHEVVVFNIDTGAPAFRKATPTKVKHIQWKSNSSMFLITEDYTLLEICIATGKIETTQLTSEHLKDRQWEITAGAVWRKGEGRQDQGLAVAVAVKCDRDILKSAIKAGSDLYGKHRKRKAKRGEDKYNEDGEEIKEEPASEDEEFEEKVALLTWHLTPERKIEAKLSAFFEDCHSQPVHSMLFSDNLLLTGGEDGLVNVLDVNEVDEDEAIQTTVMADSSISKVSPLKNGFFGIITDDNKQLLIRKNAADDFDVLHKRVMKRGHFLIDLVPGKDDEKPVAAVEADSRGEVTITAFDEAGKNAELLVRSYTHPDLIQYVSAQGNVVCAVDCEANWSAYNITHAEGNIADEKPIEENAEGEMKPRFFNKDRFNGGRGGVHQHNFNENRVQKEPGIVSFEDDTTTQQRGQDPYRNFPQRRQFNDRGRGNGGNHRGFNRFNRDDQRGGGARERGHFKVGQHRESNGNDEYGHEGGFRNFGQNREFNENYGPPRDRGGFKKFGQKRGGFTRGRGGGGGADRKPSTLGGGRYKPY</sequence>
<organism evidence="4 5">
    <name type="scientific">Mesorhabditis belari</name>
    <dbReference type="NCBI Taxonomy" id="2138241"/>
    <lineage>
        <taxon>Eukaryota</taxon>
        <taxon>Metazoa</taxon>
        <taxon>Ecdysozoa</taxon>
        <taxon>Nematoda</taxon>
        <taxon>Chromadorea</taxon>
        <taxon>Rhabditida</taxon>
        <taxon>Rhabditina</taxon>
        <taxon>Rhabditomorpha</taxon>
        <taxon>Rhabditoidea</taxon>
        <taxon>Rhabditidae</taxon>
        <taxon>Mesorhabditinae</taxon>
        <taxon>Mesorhabditis</taxon>
    </lineage>
</organism>
<feature type="compositionally biased region" description="Acidic residues" evidence="3">
    <location>
        <begin position="273"/>
        <end position="285"/>
    </location>
</feature>
<dbReference type="InterPro" id="IPR039328">
    <property type="entry name" value="WDR89"/>
</dbReference>
<feature type="compositionally biased region" description="Gly residues" evidence="3">
    <location>
        <begin position="643"/>
        <end position="656"/>
    </location>
</feature>
<feature type="region of interest" description="Disordered" evidence="3">
    <location>
        <begin position="542"/>
        <end position="672"/>
    </location>
</feature>
<feature type="region of interest" description="Disordered" evidence="3">
    <location>
        <begin position="261"/>
        <end position="285"/>
    </location>
</feature>
<evidence type="ECO:0000256" key="3">
    <source>
        <dbReference type="SAM" id="MobiDB-lite"/>
    </source>
</evidence>
<keyword evidence="2" id="KW-0677">Repeat</keyword>
<feature type="compositionally biased region" description="Basic and acidic residues" evidence="3">
    <location>
        <begin position="579"/>
        <end position="614"/>
    </location>
</feature>
<dbReference type="Gene3D" id="2.130.10.10">
    <property type="entry name" value="YVTN repeat-like/Quinoprotein amine dehydrogenase"/>
    <property type="match status" value="1"/>
</dbReference>
<evidence type="ECO:0000256" key="1">
    <source>
        <dbReference type="ARBA" id="ARBA00022574"/>
    </source>
</evidence>